<reference evidence="2 3" key="1">
    <citation type="journal article" date="2019" name="Commun. Biol.">
        <title>The bagworm genome reveals a unique fibroin gene that provides high tensile strength.</title>
        <authorList>
            <person name="Kono N."/>
            <person name="Nakamura H."/>
            <person name="Ohtoshi R."/>
            <person name="Tomita M."/>
            <person name="Numata K."/>
            <person name="Arakawa K."/>
        </authorList>
    </citation>
    <scope>NUCLEOTIDE SEQUENCE [LARGE SCALE GENOMIC DNA]</scope>
</reference>
<comment type="caution">
    <text evidence="2">The sequence shown here is derived from an EMBL/GenBank/DDBJ whole genome shotgun (WGS) entry which is preliminary data.</text>
</comment>
<evidence type="ECO:0000256" key="1">
    <source>
        <dbReference type="SAM" id="Phobius"/>
    </source>
</evidence>
<dbReference type="EMBL" id="BGZK01001718">
    <property type="protein sequence ID" value="GBP85143.1"/>
    <property type="molecule type" value="Genomic_DNA"/>
</dbReference>
<sequence length="158" mass="18129">MVRVEKGLMRQILSTRNLRARMKRLMGVSEAREICKDSTHLGSKLTPEAQRNRVVSYVFILFYRRANRPRLIKPVHSNTFFGGIKMAAECEVKWRPTCCSSAPTRYPARFDSPVELGFRLLGKAIVSAFFHSRLGILLQMAFSFFMTTIKAGSLYLNY</sequence>
<dbReference type="AlphaFoldDB" id="A0A4C1ZDA3"/>
<keyword evidence="1" id="KW-0812">Transmembrane</keyword>
<proteinExistence type="predicted"/>
<organism evidence="2 3">
    <name type="scientific">Eumeta variegata</name>
    <name type="common">Bagworm moth</name>
    <name type="synonym">Eumeta japonica</name>
    <dbReference type="NCBI Taxonomy" id="151549"/>
    <lineage>
        <taxon>Eukaryota</taxon>
        <taxon>Metazoa</taxon>
        <taxon>Ecdysozoa</taxon>
        <taxon>Arthropoda</taxon>
        <taxon>Hexapoda</taxon>
        <taxon>Insecta</taxon>
        <taxon>Pterygota</taxon>
        <taxon>Neoptera</taxon>
        <taxon>Endopterygota</taxon>
        <taxon>Lepidoptera</taxon>
        <taxon>Glossata</taxon>
        <taxon>Ditrysia</taxon>
        <taxon>Tineoidea</taxon>
        <taxon>Psychidae</taxon>
        <taxon>Oiketicinae</taxon>
        <taxon>Eumeta</taxon>
    </lineage>
</organism>
<accession>A0A4C1ZDA3</accession>
<protein>
    <submittedName>
        <fullName evidence="2">Uncharacterized protein</fullName>
    </submittedName>
</protein>
<keyword evidence="1" id="KW-1133">Transmembrane helix</keyword>
<keyword evidence="1" id="KW-0472">Membrane</keyword>
<dbReference type="Proteomes" id="UP000299102">
    <property type="component" value="Unassembled WGS sequence"/>
</dbReference>
<evidence type="ECO:0000313" key="2">
    <source>
        <dbReference type="EMBL" id="GBP85143.1"/>
    </source>
</evidence>
<keyword evidence="3" id="KW-1185">Reference proteome</keyword>
<evidence type="ECO:0000313" key="3">
    <source>
        <dbReference type="Proteomes" id="UP000299102"/>
    </source>
</evidence>
<name>A0A4C1ZDA3_EUMVA</name>
<gene>
    <name evidence="2" type="ORF">EVAR_90756_1</name>
</gene>
<feature type="transmembrane region" description="Helical" evidence="1">
    <location>
        <begin position="136"/>
        <end position="156"/>
    </location>
</feature>